<reference evidence="1 2" key="1">
    <citation type="submission" date="2024-09" db="EMBL/GenBank/DDBJ databases">
        <authorList>
            <person name="Sun Q."/>
            <person name="Mori K."/>
        </authorList>
    </citation>
    <scope>NUCLEOTIDE SEQUENCE [LARGE SCALE GENOMIC DNA]</scope>
    <source>
        <strain evidence="1 2">JCM 1342</strain>
    </source>
</reference>
<gene>
    <name evidence="1" type="ORF">ACFFPJ_13240</name>
</gene>
<dbReference type="Proteomes" id="UP001589611">
    <property type="component" value="Unassembled WGS sequence"/>
</dbReference>
<dbReference type="Gene3D" id="2.30.110.10">
    <property type="entry name" value="Electron Transport, Fmn-binding Protein, Chain A"/>
    <property type="match status" value="1"/>
</dbReference>
<organism evidence="1 2">
    <name type="scientific">Microbacterium terregens</name>
    <dbReference type="NCBI Taxonomy" id="69363"/>
    <lineage>
        <taxon>Bacteria</taxon>
        <taxon>Bacillati</taxon>
        <taxon>Actinomycetota</taxon>
        <taxon>Actinomycetes</taxon>
        <taxon>Micrococcales</taxon>
        <taxon>Microbacteriaceae</taxon>
        <taxon>Microbacterium</taxon>
    </lineage>
</organism>
<protein>
    <submittedName>
        <fullName evidence="1">Nitroreductase family deazaflavin-dependent oxidoreductase</fullName>
    </submittedName>
</protein>
<comment type="caution">
    <text evidence="1">The sequence shown here is derived from an EMBL/GenBank/DDBJ whole genome shotgun (WGS) entry which is preliminary data.</text>
</comment>
<proteinExistence type="predicted"/>
<accession>A0ABV5T2C6</accession>
<keyword evidence="2" id="KW-1185">Reference proteome</keyword>
<dbReference type="EMBL" id="JBHMBE010000004">
    <property type="protein sequence ID" value="MFB9646760.1"/>
    <property type="molecule type" value="Genomic_DNA"/>
</dbReference>
<sequence length="137" mass="15222">MGRFKSAYLDVLNRTLNPLAVRLAKRGRGPFSLIRHIGRKSGRTFETPVILADSSNGLVAELTYGDQVNWYRNIVRGGGQIVHRGRTYRILSVEPLPAADGLAAYGPLRSTILRLLRRREFRLIRVAPSPSVPGGED</sequence>
<name>A0ABV5T2C6_9MICO</name>
<dbReference type="RefSeq" id="WP_344715222.1">
    <property type="nucleotide sequence ID" value="NZ_BAAAWH010000001.1"/>
</dbReference>
<evidence type="ECO:0000313" key="2">
    <source>
        <dbReference type="Proteomes" id="UP001589611"/>
    </source>
</evidence>
<dbReference type="InterPro" id="IPR012349">
    <property type="entry name" value="Split_barrel_FMN-bd"/>
</dbReference>
<evidence type="ECO:0000313" key="1">
    <source>
        <dbReference type="EMBL" id="MFB9646760.1"/>
    </source>
</evidence>